<dbReference type="EMBL" id="MU006228">
    <property type="protein sequence ID" value="KAF2825329.1"/>
    <property type="molecule type" value="Genomic_DNA"/>
</dbReference>
<keyword evidence="2" id="KW-1185">Reference proteome</keyword>
<organism evidence="1 2">
    <name type="scientific">Ophiobolus disseminans</name>
    <dbReference type="NCBI Taxonomy" id="1469910"/>
    <lineage>
        <taxon>Eukaryota</taxon>
        <taxon>Fungi</taxon>
        <taxon>Dikarya</taxon>
        <taxon>Ascomycota</taxon>
        <taxon>Pezizomycotina</taxon>
        <taxon>Dothideomycetes</taxon>
        <taxon>Pleosporomycetidae</taxon>
        <taxon>Pleosporales</taxon>
        <taxon>Pleosporineae</taxon>
        <taxon>Phaeosphaeriaceae</taxon>
        <taxon>Ophiobolus</taxon>
    </lineage>
</organism>
<dbReference type="Proteomes" id="UP000799424">
    <property type="component" value="Unassembled WGS sequence"/>
</dbReference>
<gene>
    <name evidence="1" type="ORF">CC86DRAFT_325365</name>
</gene>
<dbReference type="AlphaFoldDB" id="A0A6A6ZXQ6"/>
<accession>A0A6A6ZXQ6</accession>
<reference evidence="1" key="1">
    <citation type="journal article" date="2020" name="Stud. Mycol.">
        <title>101 Dothideomycetes genomes: a test case for predicting lifestyles and emergence of pathogens.</title>
        <authorList>
            <person name="Haridas S."/>
            <person name="Albert R."/>
            <person name="Binder M."/>
            <person name="Bloem J."/>
            <person name="Labutti K."/>
            <person name="Salamov A."/>
            <person name="Andreopoulos B."/>
            <person name="Baker S."/>
            <person name="Barry K."/>
            <person name="Bills G."/>
            <person name="Bluhm B."/>
            <person name="Cannon C."/>
            <person name="Castanera R."/>
            <person name="Culley D."/>
            <person name="Daum C."/>
            <person name="Ezra D."/>
            <person name="Gonzalez J."/>
            <person name="Henrissat B."/>
            <person name="Kuo A."/>
            <person name="Liang C."/>
            <person name="Lipzen A."/>
            <person name="Lutzoni F."/>
            <person name="Magnuson J."/>
            <person name="Mondo S."/>
            <person name="Nolan M."/>
            <person name="Ohm R."/>
            <person name="Pangilinan J."/>
            <person name="Park H.-J."/>
            <person name="Ramirez L."/>
            <person name="Alfaro M."/>
            <person name="Sun H."/>
            <person name="Tritt A."/>
            <person name="Yoshinaga Y."/>
            <person name="Zwiers L.-H."/>
            <person name="Turgeon B."/>
            <person name="Goodwin S."/>
            <person name="Spatafora J."/>
            <person name="Crous P."/>
            <person name="Grigoriev I."/>
        </authorList>
    </citation>
    <scope>NUCLEOTIDE SEQUENCE</scope>
    <source>
        <strain evidence="1">CBS 113818</strain>
    </source>
</reference>
<dbReference type="OrthoDB" id="5314997at2759"/>
<evidence type="ECO:0000313" key="2">
    <source>
        <dbReference type="Proteomes" id="UP000799424"/>
    </source>
</evidence>
<protein>
    <recommendedName>
        <fullName evidence="3">F-box domain-containing protein</fullName>
    </recommendedName>
</protein>
<evidence type="ECO:0000313" key="1">
    <source>
        <dbReference type="EMBL" id="KAF2825329.1"/>
    </source>
</evidence>
<evidence type="ECO:0008006" key="3">
    <source>
        <dbReference type="Google" id="ProtNLM"/>
    </source>
</evidence>
<proteinExistence type="predicted"/>
<sequence length="276" mass="31428">MDCQRPFPFMNLPIELRLMVYERLSIHVNRDDFNRLNNPRNPSAGSHSFAVMSETVELSILRTSRQVHAEATTVMQKKTEHILNSPPRLIVDLTSATKIHKCGGPLWHISHYLAKRAVAARKHLGLIPYMGTGMGASGARYNPEKDPDYPLLVRLVKRWFRSLEHQRASDPKGVDICPSIELALTAPEDWPHETVLHVLRQLAYVLFAEHGGFQFKLRNVSHLFPRCTEGMRSHERDAIDKVMVGRTGDVVRAVPGCEITLGEYEEDWTENDYALI</sequence>
<name>A0A6A6ZXQ6_9PLEO</name>